<dbReference type="SMART" id="SM00672">
    <property type="entry name" value="CAP10"/>
    <property type="match status" value="1"/>
</dbReference>
<keyword evidence="3" id="KW-0808">Transferase</keyword>
<dbReference type="PANTHER" id="PTHR12203:SF118">
    <property type="entry name" value="BETA-1,2-XYLOSYLTRANSFERASE 1"/>
    <property type="match status" value="1"/>
</dbReference>
<keyword evidence="1" id="KW-0472">Membrane</keyword>
<protein>
    <submittedName>
        <fullName evidence="3">Glycosyltransferase family 90 protein</fullName>
    </submittedName>
</protein>
<dbReference type="InParanoid" id="D8PKR1"/>
<sequence>MSDASRARRAFRAVVVAAAAYYSIFVICQSSFFSFLDTHDHTHDTLEGTDAELVLDVIAVNTTRALGKHEYLPNGLVRVNPDGPHPIYELIANAEAEWEAKLARASTTLEQAVREYRRRYHRSPPKGFDAWWKYAQQNNVRLPDEYDQIFEDLEPFYGLHPTDLAAAQRENEAASYGFTLGREAGGPLVVFPGENQHRPEAEMLLNLLRDVTDILPTDFRVVVSMQDNPRQARDYEAEQAARDAAARGTVLRATDLPRTARHGWSGACPPDSPGAAPSQDIFHAPDPIRPKTLIHDHPRSMDPCYSPHILLAHGQFVSFGGGPTPQPPTAPQLAYCATPLHGDVRMASPYGWVASPLEGDLPWEDKRNERLLWRGSNTGIWQAPERAWRRSQRIRLVRVANEIHGVAEVLDAEKGADEPVGEPLKLRKALLNPSVMDVAFAGTPHSCDEAAGTCSEVEREFKWRPYQTAEQAADYKYVLDMDGNAWSGRFKRLMASNSLIFKATVYPEWYADRIQPWVHYVPVQIDLTDLHDTLLFFRGDGAGRGAHEDLAHKIALAGQRWASDFWRKEDLKAYFVRLLLEHARVMSEDREGMSFRGVGSE</sequence>
<evidence type="ECO:0000256" key="1">
    <source>
        <dbReference type="SAM" id="Phobius"/>
    </source>
</evidence>
<proteinExistence type="predicted"/>
<evidence type="ECO:0000259" key="2">
    <source>
        <dbReference type="SMART" id="SM00672"/>
    </source>
</evidence>
<dbReference type="eggNOG" id="KOG2458">
    <property type="taxonomic scope" value="Eukaryota"/>
</dbReference>
<dbReference type="AlphaFoldDB" id="D8PKR1"/>
<gene>
    <name evidence="3" type="ORF">SCHCODRAFT_73731</name>
</gene>
<keyword evidence="4" id="KW-1185">Reference proteome</keyword>
<reference evidence="3 4" key="1">
    <citation type="journal article" date="2010" name="Nat. Biotechnol.">
        <title>Genome sequence of the model mushroom Schizophyllum commune.</title>
        <authorList>
            <person name="Ohm R.A."/>
            <person name="de Jong J.F."/>
            <person name="Lugones L.G."/>
            <person name="Aerts A."/>
            <person name="Kothe E."/>
            <person name="Stajich J.E."/>
            <person name="de Vries R.P."/>
            <person name="Record E."/>
            <person name="Levasseur A."/>
            <person name="Baker S.E."/>
            <person name="Bartholomew K.A."/>
            <person name="Coutinho P.M."/>
            <person name="Erdmann S."/>
            <person name="Fowler T.J."/>
            <person name="Gathman A.C."/>
            <person name="Lombard V."/>
            <person name="Henrissat B."/>
            <person name="Knabe N."/>
            <person name="Kuees U."/>
            <person name="Lilly W.W."/>
            <person name="Lindquist E."/>
            <person name="Lucas S."/>
            <person name="Magnuson J.K."/>
            <person name="Piumi F."/>
            <person name="Raudaskoski M."/>
            <person name="Salamov A."/>
            <person name="Schmutz J."/>
            <person name="Schwarze F.W.M.R."/>
            <person name="vanKuyk P.A."/>
            <person name="Horton J.S."/>
            <person name="Grigoriev I.V."/>
            <person name="Woesten H.A.B."/>
        </authorList>
    </citation>
    <scope>NUCLEOTIDE SEQUENCE [LARGE SCALE GENOMIC DNA]</scope>
    <source>
        <strain evidence="4">H4-8 / FGSC 9210</strain>
    </source>
</reference>
<evidence type="ECO:0000313" key="4">
    <source>
        <dbReference type="Proteomes" id="UP000007431"/>
    </source>
</evidence>
<feature type="transmembrane region" description="Helical" evidence="1">
    <location>
        <begin position="12"/>
        <end position="36"/>
    </location>
</feature>
<name>D8PKR1_SCHCM</name>
<organism evidence="4">
    <name type="scientific">Schizophyllum commune (strain H4-8 / FGSC 9210)</name>
    <name type="common">Split gill fungus</name>
    <dbReference type="NCBI Taxonomy" id="578458"/>
    <lineage>
        <taxon>Eukaryota</taxon>
        <taxon>Fungi</taxon>
        <taxon>Dikarya</taxon>
        <taxon>Basidiomycota</taxon>
        <taxon>Agaricomycotina</taxon>
        <taxon>Agaricomycetes</taxon>
        <taxon>Agaricomycetidae</taxon>
        <taxon>Agaricales</taxon>
        <taxon>Schizophyllaceae</taxon>
        <taxon>Schizophyllum</taxon>
    </lineage>
</organism>
<dbReference type="PANTHER" id="PTHR12203">
    <property type="entry name" value="KDEL LYS-ASP-GLU-LEU CONTAINING - RELATED"/>
    <property type="match status" value="1"/>
</dbReference>
<dbReference type="VEuPathDB" id="FungiDB:SCHCODRAFT_02743964"/>
<keyword evidence="1" id="KW-1133">Transmembrane helix</keyword>
<dbReference type="GeneID" id="9594870"/>
<dbReference type="GO" id="GO:0016740">
    <property type="term" value="F:transferase activity"/>
    <property type="evidence" value="ECO:0007669"/>
    <property type="project" value="UniProtKB-KW"/>
</dbReference>
<evidence type="ECO:0000313" key="3">
    <source>
        <dbReference type="EMBL" id="EFJ04020.1"/>
    </source>
</evidence>
<dbReference type="HOGENOM" id="CLU_005027_3_2_1"/>
<dbReference type="Pfam" id="PF05686">
    <property type="entry name" value="Glyco_transf_90"/>
    <property type="match status" value="1"/>
</dbReference>
<dbReference type="InterPro" id="IPR051091">
    <property type="entry name" value="O-Glucosyltr/Glycosyltrsf_90"/>
</dbReference>
<keyword evidence="1" id="KW-0812">Transmembrane</keyword>
<dbReference type="Proteomes" id="UP000007431">
    <property type="component" value="Unassembled WGS sequence"/>
</dbReference>
<dbReference type="OrthoDB" id="541052at2759"/>
<dbReference type="InterPro" id="IPR006598">
    <property type="entry name" value="CAP10"/>
</dbReference>
<dbReference type="OMA" id="KATMNPC"/>
<accession>D8PKR1</accession>
<dbReference type="RefSeq" id="XP_003038922.1">
    <property type="nucleotide sequence ID" value="XM_003038876.1"/>
</dbReference>
<feature type="domain" description="Glycosyl transferase CAP10" evidence="2">
    <location>
        <begin position="315"/>
        <end position="589"/>
    </location>
</feature>
<dbReference type="KEGG" id="scm:SCHCO_02743964"/>
<dbReference type="EMBL" id="GL377302">
    <property type="protein sequence ID" value="EFJ04020.1"/>
    <property type="molecule type" value="Genomic_DNA"/>
</dbReference>